<dbReference type="GO" id="GO:0043531">
    <property type="term" value="F:ADP binding"/>
    <property type="evidence" value="ECO:0007669"/>
    <property type="project" value="InterPro"/>
</dbReference>
<feature type="region of interest" description="Disordered" evidence="2">
    <location>
        <begin position="77"/>
        <end position="100"/>
    </location>
</feature>
<dbReference type="Gene3D" id="3.40.50.300">
    <property type="entry name" value="P-loop containing nucleotide triphosphate hydrolases"/>
    <property type="match status" value="1"/>
</dbReference>
<evidence type="ECO:0000313" key="5">
    <source>
        <dbReference type="Proteomes" id="UP000287352"/>
    </source>
</evidence>
<comment type="caution">
    <text evidence="4">The sequence shown here is derived from an EMBL/GenBank/DDBJ whole genome shotgun (WGS) entry which is preliminary data.</text>
</comment>
<evidence type="ECO:0000259" key="3">
    <source>
        <dbReference type="PROSITE" id="PS50943"/>
    </source>
</evidence>
<feature type="compositionally biased region" description="Low complexity" evidence="2">
    <location>
        <begin position="77"/>
        <end position="88"/>
    </location>
</feature>
<evidence type="ECO:0000256" key="2">
    <source>
        <dbReference type="SAM" id="MobiDB-lite"/>
    </source>
</evidence>
<dbReference type="Pfam" id="PF00931">
    <property type="entry name" value="NB-ARC"/>
    <property type="match status" value="1"/>
</dbReference>
<dbReference type="InterPro" id="IPR019734">
    <property type="entry name" value="TPR_rpt"/>
</dbReference>
<dbReference type="SUPFAM" id="SSF48452">
    <property type="entry name" value="TPR-like"/>
    <property type="match status" value="2"/>
</dbReference>
<dbReference type="OrthoDB" id="137340at2"/>
<organism evidence="4 5">
    <name type="scientific">Tengunoibacter tsumagoiensis</name>
    <dbReference type="NCBI Taxonomy" id="2014871"/>
    <lineage>
        <taxon>Bacteria</taxon>
        <taxon>Bacillati</taxon>
        <taxon>Chloroflexota</taxon>
        <taxon>Ktedonobacteria</taxon>
        <taxon>Ktedonobacterales</taxon>
        <taxon>Dictyobacteraceae</taxon>
        <taxon>Tengunoibacter</taxon>
    </lineage>
</organism>
<reference evidence="5" key="1">
    <citation type="submission" date="2018-12" db="EMBL/GenBank/DDBJ databases">
        <title>Tengunoibacter tsumagoiensis gen. nov., sp. nov., Dictyobacter kobayashii sp. nov., D. alpinus sp. nov., and D. joshuensis sp. nov. and description of Dictyobacteraceae fam. nov. within the order Ktedonobacterales isolated from Tengu-no-mugimeshi.</title>
        <authorList>
            <person name="Wang C.M."/>
            <person name="Zheng Y."/>
            <person name="Sakai Y."/>
            <person name="Toyoda A."/>
            <person name="Minakuchi Y."/>
            <person name="Abe K."/>
            <person name="Yokota A."/>
            <person name="Yabe S."/>
        </authorList>
    </citation>
    <scope>NUCLEOTIDE SEQUENCE [LARGE SCALE GENOMIC DNA]</scope>
    <source>
        <strain evidence="5">Uno3</strain>
    </source>
</reference>
<protein>
    <submittedName>
        <fullName evidence="4">NTPase</fullName>
    </submittedName>
</protein>
<dbReference type="PRINTS" id="PR00364">
    <property type="entry name" value="DISEASERSIST"/>
</dbReference>
<dbReference type="RefSeq" id="WP_126579223.1">
    <property type="nucleotide sequence ID" value="NZ_BIFR01000001.1"/>
</dbReference>
<proteinExistence type="predicted"/>
<dbReference type="Proteomes" id="UP000287352">
    <property type="component" value="Unassembled WGS sequence"/>
</dbReference>
<name>A0A401ZXE9_9CHLR</name>
<dbReference type="EMBL" id="BIFR01000001">
    <property type="protein sequence ID" value="GCE11519.1"/>
    <property type="molecule type" value="Genomic_DNA"/>
</dbReference>
<dbReference type="Gene3D" id="1.25.40.10">
    <property type="entry name" value="Tetratricopeptide repeat domain"/>
    <property type="match status" value="2"/>
</dbReference>
<dbReference type="PANTHER" id="PTHR47691:SF3">
    <property type="entry name" value="HTH-TYPE TRANSCRIPTIONAL REGULATOR RV0890C-RELATED"/>
    <property type="match status" value="1"/>
</dbReference>
<dbReference type="PROSITE" id="PS50005">
    <property type="entry name" value="TPR"/>
    <property type="match status" value="1"/>
</dbReference>
<dbReference type="SMART" id="SM00530">
    <property type="entry name" value="HTH_XRE"/>
    <property type="match status" value="1"/>
</dbReference>
<dbReference type="Pfam" id="PF17874">
    <property type="entry name" value="TPR_MalT"/>
    <property type="match status" value="1"/>
</dbReference>
<dbReference type="InterPro" id="IPR027417">
    <property type="entry name" value="P-loop_NTPase"/>
</dbReference>
<dbReference type="InterPro" id="IPR001387">
    <property type="entry name" value="Cro/C1-type_HTH"/>
</dbReference>
<dbReference type="PANTHER" id="PTHR47691">
    <property type="entry name" value="REGULATOR-RELATED"/>
    <property type="match status" value="1"/>
</dbReference>
<keyword evidence="1" id="KW-0802">TPR repeat</keyword>
<dbReference type="AlphaFoldDB" id="A0A401ZXE9"/>
<dbReference type="Pfam" id="PF13374">
    <property type="entry name" value="TPR_10"/>
    <property type="match status" value="1"/>
</dbReference>
<dbReference type="InterPro" id="IPR041617">
    <property type="entry name" value="TPR_MalT"/>
</dbReference>
<sequence>MRNTELPSQPRLRLAQARIVRNLSQQALADAIGTNYVNVSRWERGITKPSPYFRTQLCKFFEKSEVELDLVPASAATTPARANTTTSPDHTEKAVPSVPTQPSALYDPAIPLKPGIDLVGREQDLYQVKQQLCAPQQVAMTALNGLPGVGKTTLAITLAHDPQVRDHFQDGILWAGLGPQPNILGLLSRWGHLLGISSSQMEKLSSTEAWAKAIRNAIGTRKMLLVIDDAWQLEEALTFKVGGPNCAHLVTTRFPYIASHMSINGTILLQELTKEASFRLLEMLAPQVVTREIQKAETLVQAVGGLPLALTLIGNYLRKQAYSGQSRRISAALEKLNDAEVRLGIEEPHVPAESHPSLPIETSLSLQSVINVTDQLLTPATRTTLYALSIFPSKPKTFSEEAALVIAACTIDELDALSDAGLLECTGGDRYTLHQVIADYARVHLSDPHPMQRLIDYVASHVEAHKKDYEILEQDNHLIETALEAALVQDKQTELIQITSAFAPFLILRGFYRQAEYYLQKAHEAALQQQEPNGIAGTFLYLGEVSQKQGNLAQAENYFQQGLVLARQTQSQERICTLLNDLGWVNLKKGGFAQAEAYLQEGLALARQIQDQEQICSLLKILGSVAAGQGIYEQSENFLREGLTIAKRINDREQTCVLLINLGATVGGQGRHIEAKAYYEEGLELARQLGLREQICVLLINLGDIEAEENHYKQAEAYFREGLRLAEQIEHREWTSVLLMNLGMISQKSNDYEQAANYLQQSLSLAQTIGRPRIICMALYEFGQLNLVQRKLNNAKHNFEEMLEKVPSGDQESLALAYYGLSRTLAKLGNILDAKKFGEESYRTFKAMGYNKAKELENWLENIEKI</sequence>
<dbReference type="PROSITE" id="PS50943">
    <property type="entry name" value="HTH_CROC1"/>
    <property type="match status" value="1"/>
</dbReference>
<dbReference type="Pfam" id="PF13424">
    <property type="entry name" value="TPR_12"/>
    <property type="match status" value="1"/>
</dbReference>
<evidence type="ECO:0000256" key="1">
    <source>
        <dbReference type="PROSITE-ProRule" id="PRU00339"/>
    </source>
</evidence>
<dbReference type="InterPro" id="IPR011990">
    <property type="entry name" value="TPR-like_helical_dom_sf"/>
</dbReference>
<gene>
    <name evidence="4" type="ORF">KTT_13780</name>
</gene>
<feature type="domain" description="HTH cro/C1-type" evidence="3">
    <location>
        <begin position="14"/>
        <end position="68"/>
    </location>
</feature>
<dbReference type="InterPro" id="IPR010982">
    <property type="entry name" value="Lambda_DNA-bd_dom_sf"/>
</dbReference>
<dbReference type="Gene3D" id="1.10.260.40">
    <property type="entry name" value="lambda repressor-like DNA-binding domains"/>
    <property type="match status" value="1"/>
</dbReference>
<keyword evidence="5" id="KW-1185">Reference proteome</keyword>
<evidence type="ECO:0000313" key="4">
    <source>
        <dbReference type="EMBL" id="GCE11519.1"/>
    </source>
</evidence>
<dbReference type="SUPFAM" id="SSF47413">
    <property type="entry name" value="lambda repressor-like DNA-binding domains"/>
    <property type="match status" value="1"/>
</dbReference>
<feature type="repeat" description="TPR" evidence="1">
    <location>
        <begin position="736"/>
        <end position="769"/>
    </location>
</feature>
<dbReference type="SMART" id="SM00028">
    <property type="entry name" value="TPR"/>
    <property type="match status" value="8"/>
</dbReference>
<dbReference type="Pfam" id="PF01381">
    <property type="entry name" value="HTH_3"/>
    <property type="match status" value="1"/>
</dbReference>
<accession>A0A401ZXE9</accession>
<dbReference type="CDD" id="cd00093">
    <property type="entry name" value="HTH_XRE"/>
    <property type="match status" value="1"/>
</dbReference>
<dbReference type="SUPFAM" id="SSF52540">
    <property type="entry name" value="P-loop containing nucleoside triphosphate hydrolases"/>
    <property type="match status" value="1"/>
</dbReference>
<dbReference type="InterPro" id="IPR002182">
    <property type="entry name" value="NB-ARC"/>
</dbReference>
<dbReference type="GO" id="GO:0003677">
    <property type="term" value="F:DNA binding"/>
    <property type="evidence" value="ECO:0007669"/>
    <property type="project" value="InterPro"/>
</dbReference>